<comment type="caution">
    <text evidence="1">The sequence shown here is derived from an EMBL/GenBank/DDBJ whole genome shotgun (WGS) entry which is preliminary data.</text>
</comment>
<organism evidence="1 2">
    <name type="scientific">Cichorium intybus</name>
    <name type="common">Chicory</name>
    <dbReference type="NCBI Taxonomy" id="13427"/>
    <lineage>
        <taxon>Eukaryota</taxon>
        <taxon>Viridiplantae</taxon>
        <taxon>Streptophyta</taxon>
        <taxon>Embryophyta</taxon>
        <taxon>Tracheophyta</taxon>
        <taxon>Spermatophyta</taxon>
        <taxon>Magnoliopsida</taxon>
        <taxon>eudicotyledons</taxon>
        <taxon>Gunneridae</taxon>
        <taxon>Pentapetalae</taxon>
        <taxon>asterids</taxon>
        <taxon>campanulids</taxon>
        <taxon>Asterales</taxon>
        <taxon>Asteraceae</taxon>
        <taxon>Cichorioideae</taxon>
        <taxon>Cichorieae</taxon>
        <taxon>Cichoriinae</taxon>
        <taxon>Cichorium</taxon>
    </lineage>
</organism>
<evidence type="ECO:0000313" key="2">
    <source>
        <dbReference type="Proteomes" id="UP001055811"/>
    </source>
</evidence>
<reference evidence="1 2" key="2">
    <citation type="journal article" date="2022" name="Mol. Ecol. Resour.">
        <title>The genomes of chicory, endive, great burdock and yacon provide insights into Asteraceae paleo-polyploidization history and plant inulin production.</title>
        <authorList>
            <person name="Fan W."/>
            <person name="Wang S."/>
            <person name="Wang H."/>
            <person name="Wang A."/>
            <person name="Jiang F."/>
            <person name="Liu H."/>
            <person name="Zhao H."/>
            <person name="Xu D."/>
            <person name="Zhang Y."/>
        </authorList>
    </citation>
    <scope>NUCLEOTIDE SEQUENCE [LARGE SCALE GENOMIC DNA]</scope>
    <source>
        <strain evidence="2">cv. Punajuju</strain>
        <tissue evidence="1">Leaves</tissue>
    </source>
</reference>
<proteinExistence type="predicted"/>
<dbReference type="EMBL" id="CM042014">
    <property type="protein sequence ID" value="KAI3720995.1"/>
    <property type="molecule type" value="Genomic_DNA"/>
</dbReference>
<gene>
    <name evidence="1" type="ORF">L2E82_31996</name>
</gene>
<accession>A0ACB9BFL4</accession>
<reference evidence="2" key="1">
    <citation type="journal article" date="2022" name="Mol. Ecol. Resour.">
        <title>The genomes of chicory, endive, great burdock and yacon provide insights into Asteraceae palaeo-polyploidization history and plant inulin production.</title>
        <authorList>
            <person name="Fan W."/>
            <person name="Wang S."/>
            <person name="Wang H."/>
            <person name="Wang A."/>
            <person name="Jiang F."/>
            <person name="Liu H."/>
            <person name="Zhao H."/>
            <person name="Xu D."/>
            <person name="Zhang Y."/>
        </authorList>
    </citation>
    <scope>NUCLEOTIDE SEQUENCE [LARGE SCALE GENOMIC DNA]</scope>
    <source>
        <strain evidence="2">cv. Punajuju</strain>
    </source>
</reference>
<protein>
    <submittedName>
        <fullName evidence="1">Uncharacterized protein</fullName>
    </submittedName>
</protein>
<dbReference type="Proteomes" id="UP001055811">
    <property type="component" value="Linkage Group LG06"/>
</dbReference>
<sequence length="405" mass="45071">MSLSDYRPISLIGCIYKILAKALAVRLKSVIGEVIGEVQSAYVAGRNILDGPLMINEIHSWLKKSKRKALMFKVDFDKAFDSINWGYLESVLSQMGFGAKWRSWINGCLRSSRASVLVNGSPTQEFDISRGVRQGDPLSPFLFIIAMEGLNVAISSACEKGIYKGLSIPNGGPTISHLFYADDAIFVGEWSQQNIKNLARILRCFHATSGLKVNFAKSKVYGVGVNCGEIDRFAASLGCTAGTFPFMYLGVPVGANMGLKRNWKPIIDRFSSKLSSWKAKTLSLGGRVTLAKAVLGNLPTYYFSLFKAPEGILEELEKKRRRFIWGGNEDKRKICWVSWKKVIGDKSKNGLGLGSLRALNLSLLVKWWWRLRRNPQDLWNRTITGIHNLARKPAHCLSNKSISGV</sequence>
<name>A0ACB9BFL4_CICIN</name>
<evidence type="ECO:0000313" key="1">
    <source>
        <dbReference type="EMBL" id="KAI3720995.1"/>
    </source>
</evidence>
<keyword evidence="2" id="KW-1185">Reference proteome</keyword>